<keyword evidence="2" id="KW-1185">Reference proteome</keyword>
<comment type="caution">
    <text evidence="1">The sequence shown here is derived from an EMBL/GenBank/DDBJ whole genome shotgun (WGS) entry which is preliminary data.</text>
</comment>
<proteinExistence type="predicted"/>
<accession>A0ABU9E9Q6</accession>
<reference evidence="1 2" key="1">
    <citation type="submission" date="2024-02" db="EMBL/GenBank/DDBJ databases">
        <title>A novel Gemmatimonadota bacterium.</title>
        <authorList>
            <person name="Du Z.-J."/>
            <person name="Ye Y.-Q."/>
        </authorList>
    </citation>
    <scope>NUCLEOTIDE SEQUENCE [LARGE SCALE GENOMIC DNA]</scope>
    <source>
        <strain evidence="1 2">DH-20</strain>
    </source>
</reference>
<protein>
    <submittedName>
        <fullName evidence="1">Uncharacterized protein</fullName>
    </submittedName>
</protein>
<name>A0ABU9E9Q6_9BACT</name>
<evidence type="ECO:0000313" key="2">
    <source>
        <dbReference type="Proteomes" id="UP001484239"/>
    </source>
</evidence>
<dbReference type="EMBL" id="JBBHLI010000003">
    <property type="protein sequence ID" value="MEK9500797.1"/>
    <property type="molecule type" value="Genomic_DNA"/>
</dbReference>
<sequence length="160" mass="17736">MIVAGAAEIRGQDATESSAQVELCLEAERFLRGEMEMQAITEPDTIDDWRTGRMVPGCRITAAGATTWDSRSVARHFFDVLPESGWVRTPDPRDAPNEASLRYRRAGADCLFTFYDQWSALGTDAEFAVSDAVPLEDDESLYHFLVMCTPEAPAKPRGDD</sequence>
<dbReference type="Proteomes" id="UP001484239">
    <property type="component" value="Unassembled WGS sequence"/>
</dbReference>
<evidence type="ECO:0000313" key="1">
    <source>
        <dbReference type="EMBL" id="MEK9500797.1"/>
    </source>
</evidence>
<organism evidence="1 2">
    <name type="scientific">Gaopeijia maritima</name>
    <dbReference type="NCBI Taxonomy" id="3119007"/>
    <lineage>
        <taxon>Bacteria</taxon>
        <taxon>Pseudomonadati</taxon>
        <taxon>Gemmatimonadota</taxon>
        <taxon>Longimicrobiia</taxon>
        <taxon>Gaopeijiales</taxon>
        <taxon>Gaopeijiaceae</taxon>
        <taxon>Gaopeijia</taxon>
    </lineage>
</organism>
<gene>
    <name evidence="1" type="ORF">WI372_07400</name>
</gene>